<dbReference type="PROSITE" id="PS50043">
    <property type="entry name" value="HTH_LUXR_2"/>
    <property type="match status" value="1"/>
</dbReference>
<evidence type="ECO:0000256" key="1">
    <source>
        <dbReference type="ARBA" id="ARBA00022553"/>
    </source>
</evidence>
<dbReference type="SMART" id="SM00421">
    <property type="entry name" value="HTH_LUXR"/>
    <property type="match status" value="1"/>
</dbReference>
<evidence type="ECO:0000256" key="2">
    <source>
        <dbReference type="ARBA" id="ARBA00023015"/>
    </source>
</evidence>
<dbReference type="InterPro" id="IPR011006">
    <property type="entry name" value="CheY-like_superfamily"/>
</dbReference>
<comment type="caution">
    <text evidence="8">The sequence shown here is derived from an EMBL/GenBank/DDBJ whole genome shotgun (WGS) entry which is preliminary data.</text>
</comment>
<dbReference type="Proteomes" id="UP001596203">
    <property type="component" value="Unassembled WGS sequence"/>
</dbReference>
<dbReference type="SUPFAM" id="SSF52172">
    <property type="entry name" value="CheY-like"/>
    <property type="match status" value="1"/>
</dbReference>
<name>A0ABW1KJW3_9ACTN</name>
<evidence type="ECO:0000313" key="8">
    <source>
        <dbReference type="EMBL" id="MFC6022091.1"/>
    </source>
</evidence>
<dbReference type="InterPro" id="IPR001789">
    <property type="entry name" value="Sig_transdc_resp-reg_receiver"/>
</dbReference>
<dbReference type="CDD" id="cd17535">
    <property type="entry name" value="REC_NarL-like"/>
    <property type="match status" value="1"/>
</dbReference>
<dbReference type="PANTHER" id="PTHR43214">
    <property type="entry name" value="TWO-COMPONENT RESPONSE REGULATOR"/>
    <property type="match status" value="1"/>
</dbReference>
<sequence length="229" mass="24358">MQVVIAEDAALMREGLTALVERFGHRVTAAVGDADELLQVMVGAGPGNLPDVVVTDVRMPPGDADDGFRAALTVRARHPQVGILVLSQYLGHAYAARLLAAPTGSEPPGGVGYLLKDRVSRVTDFMHALELIAGGGVVIDPKVVQRSMAAGRPHAIDVLSEREREVLRRMATGDTNHQIATALHVTQGAVVKHVGNIFTKLGLQPQDGNRRVLAVLTYLQAGRSYTPPS</sequence>
<keyword evidence="4" id="KW-0804">Transcription</keyword>
<dbReference type="InterPro" id="IPR058245">
    <property type="entry name" value="NreC/VraR/RcsB-like_REC"/>
</dbReference>
<dbReference type="PROSITE" id="PS50110">
    <property type="entry name" value="RESPONSE_REGULATORY"/>
    <property type="match status" value="1"/>
</dbReference>
<keyword evidence="1 5" id="KW-0597">Phosphoprotein</keyword>
<dbReference type="SUPFAM" id="SSF46894">
    <property type="entry name" value="C-terminal effector domain of the bipartite response regulators"/>
    <property type="match status" value="1"/>
</dbReference>
<reference evidence="9" key="1">
    <citation type="journal article" date="2019" name="Int. J. Syst. Evol. Microbiol.">
        <title>The Global Catalogue of Microorganisms (GCM) 10K type strain sequencing project: providing services to taxonomists for standard genome sequencing and annotation.</title>
        <authorList>
            <consortium name="The Broad Institute Genomics Platform"/>
            <consortium name="The Broad Institute Genome Sequencing Center for Infectious Disease"/>
            <person name="Wu L."/>
            <person name="Ma J."/>
        </authorList>
    </citation>
    <scope>NUCLEOTIDE SEQUENCE [LARGE SCALE GENOMIC DNA]</scope>
    <source>
        <strain evidence="9">ZS-35-S2</strain>
    </source>
</reference>
<dbReference type="Gene3D" id="3.40.50.2300">
    <property type="match status" value="1"/>
</dbReference>
<evidence type="ECO:0000313" key="9">
    <source>
        <dbReference type="Proteomes" id="UP001596203"/>
    </source>
</evidence>
<evidence type="ECO:0000256" key="3">
    <source>
        <dbReference type="ARBA" id="ARBA00023125"/>
    </source>
</evidence>
<keyword evidence="2" id="KW-0805">Transcription regulation</keyword>
<evidence type="ECO:0000259" key="7">
    <source>
        <dbReference type="PROSITE" id="PS50110"/>
    </source>
</evidence>
<dbReference type="EMBL" id="JBHSPR010000054">
    <property type="protein sequence ID" value="MFC6022091.1"/>
    <property type="molecule type" value="Genomic_DNA"/>
</dbReference>
<feature type="modified residue" description="4-aspartylphosphate" evidence="5">
    <location>
        <position position="56"/>
    </location>
</feature>
<dbReference type="InterPro" id="IPR016032">
    <property type="entry name" value="Sig_transdc_resp-reg_C-effctor"/>
</dbReference>
<evidence type="ECO:0000256" key="5">
    <source>
        <dbReference type="PROSITE-ProRule" id="PRU00169"/>
    </source>
</evidence>
<feature type="domain" description="Response regulatory" evidence="7">
    <location>
        <begin position="2"/>
        <end position="131"/>
    </location>
</feature>
<evidence type="ECO:0000259" key="6">
    <source>
        <dbReference type="PROSITE" id="PS50043"/>
    </source>
</evidence>
<dbReference type="CDD" id="cd06170">
    <property type="entry name" value="LuxR_C_like"/>
    <property type="match status" value="1"/>
</dbReference>
<dbReference type="PANTHER" id="PTHR43214:SF24">
    <property type="entry name" value="TRANSCRIPTIONAL REGULATORY PROTEIN NARL-RELATED"/>
    <property type="match status" value="1"/>
</dbReference>
<proteinExistence type="predicted"/>
<dbReference type="PRINTS" id="PR00038">
    <property type="entry name" value="HTHLUXR"/>
</dbReference>
<dbReference type="Pfam" id="PF00072">
    <property type="entry name" value="Response_reg"/>
    <property type="match status" value="1"/>
</dbReference>
<dbReference type="SMART" id="SM00448">
    <property type="entry name" value="REC"/>
    <property type="match status" value="1"/>
</dbReference>
<protein>
    <submittedName>
        <fullName evidence="8">LuxR C-terminal-related transcriptional regulator</fullName>
    </submittedName>
</protein>
<gene>
    <name evidence="8" type="ORF">ACFP2T_38755</name>
</gene>
<organism evidence="8 9">
    <name type="scientific">Plantactinospora solaniradicis</name>
    <dbReference type="NCBI Taxonomy" id="1723736"/>
    <lineage>
        <taxon>Bacteria</taxon>
        <taxon>Bacillati</taxon>
        <taxon>Actinomycetota</taxon>
        <taxon>Actinomycetes</taxon>
        <taxon>Micromonosporales</taxon>
        <taxon>Micromonosporaceae</taxon>
        <taxon>Plantactinospora</taxon>
    </lineage>
</organism>
<feature type="domain" description="HTH luxR-type" evidence="6">
    <location>
        <begin position="152"/>
        <end position="222"/>
    </location>
</feature>
<accession>A0ABW1KJW3</accession>
<keyword evidence="9" id="KW-1185">Reference proteome</keyword>
<keyword evidence="3" id="KW-0238">DNA-binding</keyword>
<dbReference type="InterPro" id="IPR039420">
    <property type="entry name" value="WalR-like"/>
</dbReference>
<dbReference type="InterPro" id="IPR000792">
    <property type="entry name" value="Tscrpt_reg_LuxR_C"/>
</dbReference>
<evidence type="ECO:0000256" key="4">
    <source>
        <dbReference type="ARBA" id="ARBA00023163"/>
    </source>
</evidence>
<dbReference type="Pfam" id="PF00196">
    <property type="entry name" value="GerE"/>
    <property type="match status" value="1"/>
</dbReference>
<dbReference type="RefSeq" id="WP_377431194.1">
    <property type="nucleotide sequence ID" value="NZ_JBHSPR010000054.1"/>
</dbReference>